<dbReference type="Proteomes" id="UP001221898">
    <property type="component" value="Unassembled WGS sequence"/>
</dbReference>
<organism evidence="1 2">
    <name type="scientific">Aldrovandia affinis</name>
    <dbReference type="NCBI Taxonomy" id="143900"/>
    <lineage>
        <taxon>Eukaryota</taxon>
        <taxon>Metazoa</taxon>
        <taxon>Chordata</taxon>
        <taxon>Craniata</taxon>
        <taxon>Vertebrata</taxon>
        <taxon>Euteleostomi</taxon>
        <taxon>Actinopterygii</taxon>
        <taxon>Neopterygii</taxon>
        <taxon>Teleostei</taxon>
        <taxon>Notacanthiformes</taxon>
        <taxon>Halosauridae</taxon>
        <taxon>Aldrovandia</taxon>
    </lineage>
</organism>
<keyword evidence="2" id="KW-1185">Reference proteome</keyword>
<evidence type="ECO:0000313" key="1">
    <source>
        <dbReference type="EMBL" id="KAJ8372888.1"/>
    </source>
</evidence>
<protein>
    <submittedName>
        <fullName evidence="1">Uncharacterized protein</fullName>
    </submittedName>
</protein>
<proteinExistence type="predicted"/>
<evidence type="ECO:0000313" key="2">
    <source>
        <dbReference type="Proteomes" id="UP001221898"/>
    </source>
</evidence>
<dbReference type="AlphaFoldDB" id="A0AAD7W257"/>
<gene>
    <name evidence="1" type="ORF">AAFF_G00275920</name>
</gene>
<reference evidence="1" key="1">
    <citation type="journal article" date="2023" name="Science">
        <title>Genome structures resolve the early diversification of teleost fishes.</title>
        <authorList>
            <person name="Parey E."/>
            <person name="Louis A."/>
            <person name="Montfort J."/>
            <person name="Bouchez O."/>
            <person name="Roques C."/>
            <person name="Iampietro C."/>
            <person name="Lluch J."/>
            <person name="Castinel A."/>
            <person name="Donnadieu C."/>
            <person name="Desvignes T."/>
            <person name="Floi Bucao C."/>
            <person name="Jouanno E."/>
            <person name="Wen M."/>
            <person name="Mejri S."/>
            <person name="Dirks R."/>
            <person name="Jansen H."/>
            <person name="Henkel C."/>
            <person name="Chen W.J."/>
            <person name="Zahm M."/>
            <person name="Cabau C."/>
            <person name="Klopp C."/>
            <person name="Thompson A.W."/>
            <person name="Robinson-Rechavi M."/>
            <person name="Braasch I."/>
            <person name="Lecointre G."/>
            <person name="Bobe J."/>
            <person name="Postlethwait J.H."/>
            <person name="Berthelot C."/>
            <person name="Roest Crollius H."/>
            <person name="Guiguen Y."/>
        </authorList>
    </citation>
    <scope>NUCLEOTIDE SEQUENCE</scope>
    <source>
        <strain evidence="1">NC1722</strain>
    </source>
</reference>
<sequence length="68" mass="7540">MEKVRRVEAAQGEQQEFATVKSTLKQGKSAGPDGIPPEVLKNCDLDDIILEICNLALMENNKPDIWSL</sequence>
<accession>A0AAD7W257</accession>
<name>A0AAD7W257_9TELE</name>
<dbReference type="EMBL" id="JAINUG010000381">
    <property type="protein sequence ID" value="KAJ8372888.1"/>
    <property type="molecule type" value="Genomic_DNA"/>
</dbReference>
<comment type="caution">
    <text evidence="1">The sequence shown here is derived from an EMBL/GenBank/DDBJ whole genome shotgun (WGS) entry which is preliminary data.</text>
</comment>